<dbReference type="Proteomes" id="UP000635278">
    <property type="component" value="Unassembled WGS sequence"/>
</dbReference>
<organism evidence="1 2">
    <name type="scientific">Acetobacter musti</name>
    <dbReference type="NCBI Taxonomy" id="864732"/>
    <lineage>
        <taxon>Bacteria</taxon>
        <taxon>Pseudomonadati</taxon>
        <taxon>Pseudomonadota</taxon>
        <taxon>Alphaproteobacteria</taxon>
        <taxon>Acetobacterales</taxon>
        <taxon>Acetobacteraceae</taxon>
        <taxon>Acetobacter</taxon>
    </lineage>
</organism>
<protein>
    <submittedName>
        <fullName evidence="1">DNA-binding protein</fullName>
    </submittedName>
</protein>
<keyword evidence="2" id="KW-1185">Reference proteome</keyword>
<name>A0ABX0JJ89_9PROT</name>
<keyword evidence="1" id="KW-0238">DNA-binding</keyword>
<sequence>MTEEALSAPFWPRYLSRQEAARYLGVSASVFSQEVGQGWWPMPRLRGGKGGKLTWDRLLLDRYADQHSGIGVGEPAATGSPVPAEVLVMPTLSERMNATLPQNRSERRY</sequence>
<accession>A0ABX0JJ89</accession>
<dbReference type="GO" id="GO:0003677">
    <property type="term" value="F:DNA binding"/>
    <property type="evidence" value="ECO:0007669"/>
    <property type="project" value="UniProtKB-KW"/>
</dbReference>
<reference evidence="1 2" key="1">
    <citation type="journal article" date="2020" name="Int. J. Syst. Evol. Microbiol.">
        <title>Novel acetic acid bacteria from cider fermentations: Acetobacter conturbans sp. nov. and Acetobacter fallax sp. nov.</title>
        <authorList>
            <person name="Sombolestani A.S."/>
            <person name="Cleenwerck I."/>
            <person name="Cnockaert M."/>
            <person name="Borremans W."/>
            <person name="Wieme A.D."/>
            <person name="De Vuyst L."/>
            <person name="Vandamme P."/>
        </authorList>
    </citation>
    <scope>NUCLEOTIDE SEQUENCE [LARGE SCALE GENOMIC DNA]</scope>
    <source>
        <strain evidence="1 2">LMG 30640</strain>
    </source>
</reference>
<evidence type="ECO:0000313" key="1">
    <source>
        <dbReference type="EMBL" id="NHN83633.1"/>
    </source>
</evidence>
<proteinExistence type="predicted"/>
<dbReference type="EMBL" id="WOTB01000003">
    <property type="protein sequence ID" value="NHN83633.1"/>
    <property type="molecule type" value="Genomic_DNA"/>
</dbReference>
<gene>
    <name evidence="1" type="ORF">GOB93_03135</name>
</gene>
<dbReference type="RefSeq" id="WP_173582072.1">
    <property type="nucleotide sequence ID" value="NZ_WOTB01000003.1"/>
</dbReference>
<comment type="caution">
    <text evidence="1">The sequence shown here is derived from an EMBL/GenBank/DDBJ whole genome shotgun (WGS) entry which is preliminary data.</text>
</comment>
<evidence type="ECO:0000313" key="2">
    <source>
        <dbReference type="Proteomes" id="UP000635278"/>
    </source>
</evidence>